<name>A0A9D2CRQ0_9FIRM</name>
<evidence type="ECO:0000313" key="3">
    <source>
        <dbReference type="Proteomes" id="UP000886750"/>
    </source>
</evidence>
<protein>
    <submittedName>
        <fullName evidence="2">Uncharacterized protein</fullName>
    </submittedName>
</protein>
<gene>
    <name evidence="2" type="ORF">H9729_01585</name>
</gene>
<sequence>FEGKPERFSPHATSQQGNGGQAARIAYRQALVHLLLLFSKNLTPLRALRFSGTLFSLKAHQKYARRFHPFRKARDCQMECKST</sequence>
<dbReference type="EMBL" id="DXCQ01000020">
    <property type="protein sequence ID" value="HIY96360.1"/>
    <property type="molecule type" value="Genomic_DNA"/>
</dbReference>
<feature type="region of interest" description="Disordered" evidence="1">
    <location>
        <begin position="1"/>
        <end position="20"/>
    </location>
</feature>
<proteinExistence type="predicted"/>
<evidence type="ECO:0000313" key="2">
    <source>
        <dbReference type="EMBL" id="HIY96360.1"/>
    </source>
</evidence>
<dbReference type="AlphaFoldDB" id="A0A9D2CRQ0"/>
<reference evidence="2" key="1">
    <citation type="journal article" date="2021" name="PeerJ">
        <title>Extensive microbial diversity within the chicken gut microbiome revealed by metagenomics and culture.</title>
        <authorList>
            <person name="Gilroy R."/>
            <person name="Ravi A."/>
            <person name="Getino M."/>
            <person name="Pursley I."/>
            <person name="Horton D.L."/>
            <person name="Alikhan N.F."/>
            <person name="Baker D."/>
            <person name="Gharbi K."/>
            <person name="Hall N."/>
            <person name="Watson M."/>
            <person name="Adriaenssens E.M."/>
            <person name="Foster-Nyarko E."/>
            <person name="Jarju S."/>
            <person name="Secka A."/>
            <person name="Antonio M."/>
            <person name="Oren A."/>
            <person name="Chaudhuri R.R."/>
            <person name="La Ragione R."/>
            <person name="Hildebrand F."/>
            <person name="Pallen M.J."/>
        </authorList>
    </citation>
    <scope>NUCLEOTIDE SEQUENCE</scope>
    <source>
        <strain evidence="2">1345</strain>
    </source>
</reference>
<reference evidence="2" key="2">
    <citation type="submission" date="2021-04" db="EMBL/GenBank/DDBJ databases">
        <authorList>
            <person name="Gilroy R."/>
        </authorList>
    </citation>
    <scope>NUCLEOTIDE SEQUENCE</scope>
    <source>
        <strain evidence="2">1345</strain>
    </source>
</reference>
<evidence type="ECO:0000256" key="1">
    <source>
        <dbReference type="SAM" id="MobiDB-lite"/>
    </source>
</evidence>
<feature type="non-terminal residue" evidence="2">
    <location>
        <position position="1"/>
    </location>
</feature>
<comment type="caution">
    <text evidence="2">The sequence shown here is derived from an EMBL/GenBank/DDBJ whole genome shotgun (WGS) entry which is preliminary data.</text>
</comment>
<dbReference type="Proteomes" id="UP000886750">
    <property type="component" value="Unassembled WGS sequence"/>
</dbReference>
<organism evidence="2 3">
    <name type="scientific">Candidatus Borkfalkia excrementigallinarum</name>
    <dbReference type="NCBI Taxonomy" id="2838506"/>
    <lineage>
        <taxon>Bacteria</taxon>
        <taxon>Bacillati</taxon>
        <taxon>Bacillota</taxon>
        <taxon>Clostridia</taxon>
        <taxon>Christensenellales</taxon>
        <taxon>Christensenellaceae</taxon>
        <taxon>Candidatus Borkfalkia</taxon>
    </lineage>
</organism>
<accession>A0A9D2CRQ0</accession>